<feature type="compositionally biased region" description="Basic and acidic residues" evidence="1">
    <location>
        <begin position="31"/>
        <end position="43"/>
    </location>
</feature>
<feature type="region of interest" description="Disordered" evidence="1">
    <location>
        <begin position="30"/>
        <end position="71"/>
    </location>
</feature>
<comment type="caution">
    <text evidence="3">The sequence shown here is derived from an EMBL/GenBank/DDBJ whole genome shotgun (WGS) entry which is preliminary data.</text>
</comment>
<feature type="chain" id="PRO_5016278543" evidence="2">
    <location>
        <begin position="23"/>
        <end position="71"/>
    </location>
</feature>
<evidence type="ECO:0000256" key="2">
    <source>
        <dbReference type="SAM" id="SignalP"/>
    </source>
</evidence>
<evidence type="ECO:0000313" key="4">
    <source>
        <dbReference type="Proteomes" id="UP000247233"/>
    </source>
</evidence>
<evidence type="ECO:0000313" key="3">
    <source>
        <dbReference type="EMBL" id="PWY74402.1"/>
    </source>
</evidence>
<dbReference type="AlphaFoldDB" id="A0A317VNH2"/>
<keyword evidence="4" id="KW-1185">Reference proteome</keyword>
<dbReference type="RefSeq" id="XP_025397049.1">
    <property type="nucleotide sequence ID" value="XM_025543793.1"/>
</dbReference>
<gene>
    <name evidence="3" type="ORF">BO70DRAFT_364363</name>
</gene>
<dbReference type="VEuPathDB" id="FungiDB:BO70DRAFT_364363"/>
<organism evidence="3 4">
    <name type="scientific">Aspergillus heteromorphus CBS 117.55</name>
    <dbReference type="NCBI Taxonomy" id="1448321"/>
    <lineage>
        <taxon>Eukaryota</taxon>
        <taxon>Fungi</taxon>
        <taxon>Dikarya</taxon>
        <taxon>Ascomycota</taxon>
        <taxon>Pezizomycotina</taxon>
        <taxon>Eurotiomycetes</taxon>
        <taxon>Eurotiomycetidae</taxon>
        <taxon>Eurotiales</taxon>
        <taxon>Aspergillaceae</taxon>
        <taxon>Aspergillus</taxon>
        <taxon>Aspergillus subgen. Circumdati</taxon>
    </lineage>
</organism>
<dbReference type="Proteomes" id="UP000247233">
    <property type="component" value="Unassembled WGS sequence"/>
</dbReference>
<proteinExistence type="predicted"/>
<dbReference type="OrthoDB" id="4093673at2759"/>
<feature type="signal peptide" evidence="2">
    <location>
        <begin position="1"/>
        <end position="22"/>
    </location>
</feature>
<name>A0A317VNH2_9EURO</name>
<dbReference type="EMBL" id="MSFL01000023">
    <property type="protein sequence ID" value="PWY74402.1"/>
    <property type="molecule type" value="Genomic_DNA"/>
</dbReference>
<evidence type="ECO:0000256" key="1">
    <source>
        <dbReference type="SAM" id="MobiDB-lite"/>
    </source>
</evidence>
<reference evidence="3 4" key="1">
    <citation type="submission" date="2016-12" db="EMBL/GenBank/DDBJ databases">
        <title>The genomes of Aspergillus section Nigri reveals drivers in fungal speciation.</title>
        <authorList>
            <consortium name="DOE Joint Genome Institute"/>
            <person name="Vesth T.C."/>
            <person name="Nybo J."/>
            <person name="Theobald S."/>
            <person name="Brandl J."/>
            <person name="Frisvad J.C."/>
            <person name="Nielsen K.F."/>
            <person name="Lyhne E.K."/>
            <person name="Kogle M.E."/>
            <person name="Kuo A."/>
            <person name="Riley R."/>
            <person name="Clum A."/>
            <person name="Nolan M."/>
            <person name="Lipzen A."/>
            <person name="Salamov A."/>
            <person name="Henrissat B."/>
            <person name="Wiebenga A."/>
            <person name="De Vries R.P."/>
            <person name="Grigoriev I.V."/>
            <person name="Mortensen U.H."/>
            <person name="Andersen M.R."/>
            <person name="Baker S.E."/>
        </authorList>
    </citation>
    <scope>NUCLEOTIDE SEQUENCE [LARGE SCALE GENOMIC DNA]</scope>
    <source>
        <strain evidence="3 4">CBS 117.55</strain>
    </source>
</reference>
<sequence length="71" mass="7763">MSRNLFPAVLAIGLGVWTGFHTFQPAFQEAQEAKDRESVRTQHAEPSQGQKTDHDQPSKPTSNGETGKPSV</sequence>
<dbReference type="GeneID" id="37066030"/>
<accession>A0A317VNH2</accession>
<protein>
    <submittedName>
        <fullName evidence="3">Uncharacterized protein</fullName>
    </submittedName>
</protein>
<keyword evidence="2" id="KW-0732">Signal</keyword>
<dbReference type="Pfam" id="PF23670">
    <property type="entry name" value="PIGBOS1"/>
    <property type="match status" value="1"/>
</dbReference>
<dbReference type="InterPro" id="IPR057394">
    <property type="entry name" value="PIGBOS1"/>
</dbReference>